<dbReference type="GO" id="GO:0015450">
    <property type="term" value="F:protein-transporting ATPase activity"/>
    <property type="evidence" value="ECO:0007669"/>
    <property type="project" value="InterPro"/>
</dbReference>
<evidence type="ECO:0000256" key="7">
    <source>
        <dbReference type="ARBA" id="ARBA00023010"/>
    </source>
</evidence>
<evidence type="ECO:0000256" key="4">
    <source>
        <dbReference type="ARBA" id="ARBA00022692"/>
    </source>
</evidence>
<keyword evidence="7 9" id="KW-0811">Translocation</keyword>
<dbReference type="Proteomes" id="UP000298566">
    <property type="component" value="Chromosome"/>
</dbReference>
<dbReference type="RefSeq" id="WP_158336354.1">
    <property type="nucleotide sequence ID" value="NZ_CP033004.1"/>
</dbReference>
<evidence type="ECO:0000256" key="3">
    <source>
        <dbReference type="ARBA" id="ARBA00022475"/>
    </source>
</evidence>
<dbReference type="HAMAP" id="MF_01464_B">
    <property type="entry name" value="SecF_B"/>
    <property type="match status" value="1"/>
</dbReference>
<evidence type="ECO:0000256" key="6">
    <source>
        <dbReference type="ARBA" id="ARBA00022989"/>
    </source>
</evidence>
<keyword evidence="4 9" id="KW-0812">Transmembrane</keyword>
<feature type="domain" description="Protein export membrane protein SecD/SecF C-terminal" evidence="10">
    <location>
        <begin position="123"/>
        <end position="295"/>
    </location>
</feature>
<dbReference type="EMBL" id="CP033004">
    <property type="protein sequence ID" value="QCI23161.1"/>
    <property type="molecule type" value="Genomic_DNA"/>
</dbReference>
<organism evidence="11 12">
    <name type="scientific">Buchnera aphidicola subsp. Melaphis rhois</name>
    <dbReference type="NCBI Taxonomy" id="118103"/>
    <lineage>
        <taxon>Bacteria</taxon>
        <taxon>Pseudomonadati</taxon>
        <taxon>Pseudomonadota</taxon>
        <taxon>Gammaproteobacteria</taxon>
        <taxon>Enterobacterales</taxon>
        <taxon>Erwiniaceae</taxon>
        <taxon>Buchnera</taxon>
    </lineage>
</organism>
<dbReference type="PRINTS" id="PR01755">
    <property type="entry name" value="SECFTRNLCASE"/>
</dbReference>
<dbReference type="Pfam" id="PF07549">
    <property type="entry name" value="Sec_GG"/>
    <property type="match status" value="1"/>
</dbReference>
<keyword evidence="2 9" id="KW-0813">Transport</keyword>
<dbReference type="InterPro" id="IPR005665">
    <property type="entry name" value="SecF_bac"/>
</dbReference>
<feature type="transmembrane region" description="Helical" evidence="9">
    <location>
        <begin position="168"/>
        <end position="190"/>
    </location>
</feature>
<dbReference type="InterPro" id="IPR048634">
    <property type="entry name" value="SecD_SecF_C"/>
</dbReference>
<reference evidence="11 12" key="1">
    <citation type="submission" date="2018-10" db="EMBL/GenBank/DDBJ databases">
        <title>Comparative functional genomics of the obligate endosymbiont Buchnera aphidicola.</title>
        <authorList>
            <person name="Chong R.A."/>
        </authorList>
    </citation>
    <scope>NUCLEOTIDE SEQUENCE [LARGE SCALE GENOMIC DNA]</scope>
    <source>
        <strain evidence="11 12">Mrh</strain>
    </source>
</reference>
<sequence length="309" mass="35318">MFYSYNINILNKKQSIHNFMYWKNFYFFLSTICILLSILSIGIFGFNWSIDFTGGFLLKVHCDELIEIDKILDISNSIGLKNIHISHFGSIHDVIIRSSYLPNISILDFSHKILSVFYRYSQSKSQITCSEYIGPSADNNLIKTLFLSLILAFLFLSIYIVLRFSWSLSIGILLSLLHDVLLTLGCISIFRIEMNSIIIVSLLSIIGYSLNDSIVVSDRIRENIKIFEYLSFLDVLNLSLTQVYSRTLITSATTFSVAAILYYFGNEIIKSFSFTMMLGIFVGTLSSIYVSSSLSFQCYKIINNDKKRS</sequence>
<dbReference type="PANTHER" id="PTHR30081">
    <property type="entry name" value="PROTEIN-EXPORT MEMBRANE PROTEIN SEC"/>
    <property type="match status" value="1"/>
</dbReference>
<evidence type="ECO:0000256" key="2">
    <source>
        <dbReference type="ARBA" id="ARBA00022448"/>
    </source>
</evidence>
<dbReference type="InterPro" id="IPR022646">
    <property type="entry name" value="SecD/SecF_CS"/>
</dbReference>
<feature type="transmembrane region" description="Helical" evidence="9">
    <location>
        <begin position="243"/>
        <end position="264"/>
    </location>
</feature>
<keyword evidence="5 9" id="KW-0653">Protein transport</keyword>
<evidence type="ECO:0000256" key="9">
    <source>
        <dbReference type="HAMAP-Rule" id="MF_01464"/>
    </source>
</evidence>
<protein>
    <recommendedName>
        <fullName evidence="9">Protein-export membrane protein SecF</fullName>
    </recommendedName>
</protein>
<dbReference type="InterPro" id="IPR022645">
    <property type="entry name" value="SecD/SecF_bac"/>
</dbReference>
<dbReference type="InterPro" id="IPR022813">
    <property type="entry name" value="SecD/SecF_arch_bac"/>
</dbReference>
<feature type="transmembrane region" description="Helical" evidence="9">
    <location>
        <begin position="197"/>
        <end position="216"/>
    </location>
</feature>
<keyword evidence="8 9" id="KW-0472">Membrane</keyword>
<evidence type="ECO:0000256" key="5">
    <source>
        <dbReference type="ARBA" id="ARBA00022927"/>
    </source>
</evidence>
<dbReference type="PANTHER" id="PTHR30081:SF8">
    <property type="entry name" value="PROTEIN TRANSLOCASE SUBUNIT SECF"/>
    <property type="match status" value="1"/>
</dbReference>
<feature type="transmembrane region" description="Helical" evidence="9">
    <location>
        <begin position="271"/>
        <end position="290"/>
    </location>
</feature>
<keyword evidence="3 9" id="KW-1003">Cell membrane</keyword>
<dbReference type="SUPFAM" id="SSF82866">
    <property type="entry name" value="Multidrug efflux transporter AcrB transmembrane domain"/>
    <property type="match status" value="1"/>
</dbReference>
<dbReference type="AlphaFoldDB" id="A0A4D6YA50"/>
<evidence type="ECO:0000256" key="1">
    <source>
        <dbReference type="ARBA" id="ARBA00004651"/>
    </source>
</evidence>
<comment type="similarity">
    <text evidence="9">Belongs to the SecD/SecF family. SecF subfamily.</text>
</comment>
<feature type="transmembrane region" description="Helical" evidence="9">
    <location>
        <begin position="144"/>
        <end position="162"/>
    </location>
</feature>
<dbReference type="GO" id="GO:0006605">
    <property type="term" value="P:protein targeting"/>
    <property type="evidence" value="ECO:0007669"/>
    <property type="project" value="UniProtKB-UniRule"/>
</dbReference>
<comment type="subcellular location">
    <subcellularLocation>
        <location evidence="1 9">Cell membrane</location>
        <topology evidence="1 9">Multi-pass membrane protein</topology>
    </subcellularLocation>
</comment>
<comment type="function">
    <text evidence="9">Part of the Sec protein translocase complex. Interacts with the SecYEG preprotein conducting channel. SecDF uses the proton motive force (PMF) to complete protein translocation after the ATP-dependent function of SecA.</text>
</comment>
<evidence type="ECO:0000259" key="10">
    <source>
        <dbReference type="Pfam" id="PF02355"/>
    </source>
</evidence>
<dbReference type="GO" id="GO:0005886">
    <property type="term" value="C:plasma membrane"/>
    <property type="evidence" value="ECO:0007669"/>
    <property type="project" value="UniProtKB-SubCell"/>
</dbReference>
<evidence type="ECO:0000256" key="8">
    <source>
        <dbReference type="ARBA" id="ARBA00023136"/>
    </source>
</evidence>
<evidence type="ECO:0000313" key="12">
    <source>
        <dbReference type="Proteomes" id="UP000298566"/>
    </source>
</evidence>
<dbReference type="Gene3D" id="1.20.1640.10">
    <property type="entry name" value="Multidrug efflux transporter AcrB transmembrane domain"/>
    <property type="match status" value="1"/>
</dbReference>
<accession>A0A4D6YA50</accession>
<dbReference type="GO" id="GO:0065002">
    <property type="term" value="P:intracellular protein transmembrane transport"/>
    <property type="evidence" value="ECO:0007669"/>
    <property type="project" value="UniProtKB-UniRule"/>
</dbReference>
<dbReference type="Pfam" id="PF02355">
    <property type="entry name" value="SecD_SecF_C"/>
    <property type="match status" value="1"/>
</dbReference>
<gene>
    <name evidence="9 11" type="primary">secF</name>
    <name evidence="11" type="ORF">D9V73_00630</name>
</gene>
<dbReference type="NCBIfam" id="TIGR00966">
    <property type="entry name" value="transloc_SecF"/>
    <property type="match status" value="1"/>
</dbReference>
<dbReference type="OrthoDB" id="9774769at2"/>
<comment type="subunit">
    <text evidence="9">Forms a complex with SecD. Part of the essential Sec protein translocation apparatus which comprises SecA, SecYEG and auxiliary proteins SecDF-YajC and YidC.</text>
</comment>
<feature type="transmembrane region" description="Helical" evidence="9">
    <location>
        <begin position="25"/>
        <end position="50"/>
    </location>
</feature>
<name>A0A4D6YA50_BUCMH</name>
<evidence type="ECO:0000313" key="11">
    <source>
        <dbReference type="EMBL" id="QCI23161.1"/>
    </source>
</evidence>
<keyword evidence="6 9" id="KW-1133">Transmembrane helix</keyword>
<proteinExistence type="inferred from homology"/>
<dbReference type="GO" id="GO:0043952">
    <property type="term" value="P:protein transport by the Sec complex"/>
    <property type="evidence" value="ECO:0007669"/>
    <property type="project" value="UniProtKB-UniRule"/>
</dbReference>